<evidence type="ECO:0000256" key="11">
    <source>
        <dbReference type="RuleBase" id="RU003692"/>
    </source>
</evidence>
<dbReference type="PRINTS" id="PR00411">
    <property type="entry name" value="PNDRDTASEI"/>
</dbReference>
<accession>A0ABX8DHX7</accession>
<dbReference type="InterPro" id="IPR004099">
    <property type="entry name" value="Pyr_nucl-diS_OxRdtase_dimer"/>
</dbReference>
<dbReference type="EC" id="1.8.1.4" evidence="2 11"/>
<evidence type="ECO:0000256" key="5">
    <source>
        <dbReference type="ARBA" id="ARBA00022827"/>
    </source>
</evidence>
<keyword evidence="6 11" id="KW-0560">Oxidoreductase</keyword>
<protein>
    <recommendedName>
        <fullName evidence="3 11">Dihydrolipoyl dehydrogenase</fullName>
        <ecNumber evidence="2 11">1.8.1.4</ecNumber>
    </recommendedName>
</protein>
<dbReference type="Gene3D" id="3.50.50.60">
    <property type="entry name" value="FAD/NAD(P)-binding domain"/>
    <property type="match status" value="2"/>
</dbReference>
<keyword evidence="15" id="KW-1185">Reference proteome</keyword>
<comment type="catalytic activity">
    <reaction evidence="10 11">
        <text>N(6)-[(R)-dihydrolipoyl]-L-lysyl-[protein] + NAD(+) = N(6)-[(R)-lipoyl]-L-lysyl-[protein] + NADH + H(+)</text>
        <dbReference type="Rhea" id="RHEA:15045"/>
        <dbReference type="Rhea" id="RHEA-COMP:10474"/>
        <dbReference type="Rhea" id="RHEA-COMP:10475"/>
        <dbReference type="ChEBI" id="CHEBI:15378"/>
        <dbReference type="ChEBI" id="CHEBI:57540"/>
        <dbReference type="ChEBI" id="CHEBI:57945"/>
        <dbReference type="ChEBI" id="CHEBI:83099"/>
        <dbReference type="ChEBI" id="CHEBI:83100"/>
        <dbReference type="EC" id="1.8.1.4"/>
    </reaction>
</comment>
<keyword evidence="7 11" id="KW-0520">NAD</keyword>
<dbReference type="RefSeq" id="WP_213682916.1">
    <property type="nucleotide sequence ID" value="NZ_CP074572.1"/>
</dbReference>
<feature type="domain" description="Pyridine nucleotide-disulphide oxidoreductase dimerisation" evidence="12">
    <location>
        <begin position="348"/>
        <end position="456"/>
    </location>
</feature>
<evidence type="ECO:0000256" key="7">
    <source>
        <dbReference type="ARBA" id="ARBA00023027"/>
    </source>
</evidence>
<dbReference type="PRINTS" id="PR00368">
    <property type="entry name" value="FADPNR"/>
</dbReference>
<dbReference type="PANTHER" id="PTHR22912">
    <property type="entry name" value="DISULFIDE OXIDOREDUCTASE"/>
    <property type="match status" value="1"/>
</dbReference>
<dbReference type="PROSITE" id="PS00076">
    <property type="entry name" value="PYRIDINE_REDOX_1"/>
    <property type="match status" value="1"/>
</dbReference>
<comment type="similarity">
    <text evidence="1 11">Belongs to the class-I pyridine nucleotide-disulfide oxidoreductase family.</text>
</comment>
<evidence type="ECO:0000256" key="4">
    <source>
        <dbReference type="ARBA" id="ARBA00022630"/>
    </source>
</evidence>
<sequence>MSNEIKTQVVVLGAGPAGYSAAFRAADLGLETVMVERYSTLGGVCLNVGCIPSKALLHVAKVIEEAKHMAANGVTFGEPQLDLDKLRAFKEKVIGQLTGGLGGMSKMRKVKVVNGLGKFTGPNSIEVTAEDGSKTTVNFDNAIIAAGSRPIQLPFIPHEDPRIWDSTDALELKEVPGKLLVMGGGIIGLEMGTVYSALGSDIEVVEMFDQVIPAADKDIVKNFTKQISKKFKLMLETKVTAVEAKKDGIYVTMEGKSAPAEPVRYDAVLVAIGRTPNGKLIDADKAGVKIDERGFINVDKQMRTNVPHIFAVGDIVGQPMLAHKGVHEGHVAAEVISGLKHFFDPKVIPSIAYTDPEVAWVGLTEKQAKEQGIAYETAVFPWAASGRAIASEASEGMTKLIFDKDTHRIIGGALVGVNAGELLGEIGLAVEMGCDAEDIALTIHAHPTLHESVGLAAEIYEGSITDLPNPKAKKKNNNDGNYRC</sequence>
<dbReference type="InterPro" id="IPR050151">
    <property type="entry name" value="Class-I_Pyr_Nuc-Dis_Oxidored"/>
</dbReference>
<dbReference type="Pfam" id="PF07992">
    <property type="entry name" value="Pyr_redox_2"/>
    <property type="match status" value="1"/>
</dbReference>
<evidence type="ECO:0000256" key="3">
    <source>
        <dbReference type="ARBA" id="ARBA00016961"/>
    </source>
</evidence>
<dbReference type="Proteomes" id="UP000676428">
    <property type="component" value="Chromosome"/>
</dbReference>
<keyword evidence="8" id="KW-1015">Disulfide bond</keyword>
<evidence type="ECO:0000256" key="1">
    <source>
        <dbReference type="ARBA" id="ARBA00007532"/>
    </source>
</evidence>
<evidence type="ECO:0000256" key="10">
    <source>
        <dbReference type="ARBA" id="ARBA00049187"/>
    </source>
</evidence>
<evidence type="ECO:0000313" key="15">
    <source>
        <dbReference type="Proteomes" id="UP000676428"/>
    </source>
</evidence>
<dbReference type="InterPro" id="IPR006258">
    <property type="entry name" value="Lipoamide_DH"/>
</dbReference>
<proteinExistence type="inferred from homology"/>
<evidence type="ECO:0000256" key="6">
    <source>
        <dbReference type="ARBA" id="ARBA00023002"/>
    </source>
</evidence>
<feature type="domain" description="FAD/NAD(P)-binding" evidence="13">
    <location>
        <begin position="8"/>
        <end position="329"/>
    </location>
</feature>
<comment type="miscellaneous">
    <text evidence="11">The active site is a redox-active disulfide bond.</text>
</comment>
<dbReference type="InterPro" id="IPR001100">
    <property type="entry name" value="Pyr_nuc-diS_OxRdtase"/>
</dbReference>
<dbReference type="PANTHER" id="PTHR22912:SF160">
    <property type="entry name" value="DIHYDROLIPOYL DEHYDROGENASE"/>
    <property type="match status" value="1"/>
</dbReference>
<dbReference type="InterPro" id="IPR023753">
    <property type="entry name" value="FAD/NAD-binding_dom"/>
</dbReference>
<dbReference type="Pfam" id="PF02852">
    <property type="entry name" value="Pyr_redox_dim"/>
    <property type="match status" value="1"/>
</dbReference>
<keyword evidence="9 11" id="KW-0676">Redox-active center</keyword>
<dbReference type="EMBL" id="CP074572">
    <property type="protein sequence ID" value="QVK24310.1"/>
    <property type="molecule type" value="Genomic_DNA"/>
</dbReference>
<evidence type="ECO:0000256" key="8">
    <source>
        <dbReference type="ARBA" id="ARBA00023157"/>
    </source>
</evidence>
<dbReference type="InterPro" id="IPR016156">
    <property type="entry name" value="FAD/NAD-linked_Rdtase_dimer_sf"/>
</dbReference>
<organism evidence="14 15">
    <name type="scientific">Shewanella dokdonensis</name>
    <dbReference type="NCBI Taxonomy" id="712036"/>
    <lineage>
        <taxon>Bacteria</taxon>
        <taxon>Pseudomonadati</taxon>
        <taxon>Pseudomonadota</taxon>
        <taxon>Gammaproteobacteria</taxon>
        <taxon>Alteromonadales</taxon>
        <taxon>Shewanellaceae</taxon>
        <taxon>Shewanella</taxon>
    </lineage>
</organism>
<dbReference type="PIRSF" id="PIRSF000350">
    <property type="entry name" value="Mercury_reductase_MerA"/>
    <property type="match status" value="1"/>
</dbReference>
<dbReference type="Gene3D" id="3.30.390.30">
    <property type="match status" value="1"/>
</dbReference>
<dbReference type="NCBIfam" id="TIGR01350">
    <property type="entry name" value="lipoamide_DH"/>
    <property type="match status" value="1"/>
</dbReference>
<evidence type="ECO:0000313" key="14">
    <source>
        <dbReference type="EMBL" id="QVK24310.1"/>
    </source>
</evidence>
<dbReference type="InterPro" id="IPR012999">
    <property type="entry name" value="Pyr_OxRdtase_I_AS"/>
</dbReference>
<evidence type="ECO:0000259" key="12">
    <source>
        <dbReference type="Pfam" id="PF02852"/>
    </source>
</evidence>
<keyword evidence="4 11" id="KW-0285">Flavoprotein</keyword>
<reference evidence="14 15" key="1">
    <citation type="journal article" date="2012" name="Int. J. Syst. Evol. Microbiol.">
        <title>Shewanella dokdonensis sp. nov., isolated from seawater.</title>
        <authorList>
            <person name="Sung H.R."/>
            <person name="Yoon J.H."/>
            <person name="Ghim S.Y."/>
        </authorList>
    </citation>
    <scope>NUCLEOTIDE SEQUENCE [LARGE SCALE GENOMIC DNA]</scope>
    <source>
        <strain evidence="14 15">DSM 23626</strain>
    </source>
</reference>
<name>A0ABX8DHX7_9GAMM</name>
<dbReference type="GO" id="GO:0004148">
    <property type="term" value="F:dihydrolipoyl dehydrogenase (NADH) activity"/>
    <property type="evidence" value="ECO:0007669"/>
    <property type="project" value="UniProtKB-EC"/>
</dbReference>
<evidence type="ECO:0000256" key="2">
    <source>
        <dbReference type="ARBA" id="ARBA00012608"/>
    </source>
</evidence>
<evidence type="ECO:0000259" key="13">
    <source>
        <dbReference type="Pfam" id="PF07992"/>
    </source>
</evidence>
<gene>
    <name evidence="14" type="primary">lpdA</name>
    <name evidence="14" type="ORF">KHX94_07260</name>
</gene>
<dbReference type="SUPFAM" id="SSF55424">
    <property type="entry name" value="FAD/NAD-linked reductases, dimerisation (C-terminal) domain"/>
    <property type="match status" value="1"/>
</dbReference>
<evidence type="ECO:0000256" key="9">
    <source>
        <dbReference type="ARBA" id="ARBA00023284"/>
    </source>
</evidence>
<dbReference type="SUPFAM" id="SSF51905">
    <property type="entry name" value="FAD/NAD(P)-binding domain"/>
    <property type="match status" value="1"/>
</dbReference>
<keyword evidence="5 11" id="KW-0274">FAD</keyword>
<comment type="cofactor">
    <cofactor evidence="11">
        <name>FAD</name>
        <dbReference type="ChEBI" id="CHEBI:57692"/>
    </cofactor>
    <text evidence="11">Binds 1 FAD per subunit.</text>
</comment>
<dbReference type="InterPro" id="IPR036188">
    <property type="entry name" value="FAD/NAD-bd_sf"/>
</dbReference>